<dbReference type="PANTHER" id="PTHR36766:SF40">
    <property type="entry name" value="DISEASE RESISTANCE PROTEIN RGA3"/>
    <property type="match status" value="1"/>
</dbReference>
<evidence type="ECO:0000256" key="2">
    <source>
        <dbReference type="ARBA" id="ARBA00022614"/>
    </source>
</evidence>
<dbReference type="SUPFAM" id="SSF52047">
    <property type="entry name" value="RNI-like"/>
    <property type="match status" value="1"/>
</dbReference>
<evidence type="ECO:0000259" key="8">
    <source>
        <dbReference type="Pfam" id="PF18052"/>
    </source>
</evidence>
<evidence type="ECO:0000259" key="9">
    <source>
        <dbReference type="Pfam" id="PF23559"/>
    </source>
</evidence>
<reference evidence="11 12" key="2">
    <citation type="submission" date="2024-10" db="EMBL/GenBank/DDBJ databases">
        <authorList>
            <person name="Ryan C."/>
        </authorList>
    </citation>
    <scope>NUCLEOTIDE SEQUENCE [LARGE SCALE GENOMIC DNA]</scope>
</reference>
<dbReference type="GO" id="GO:0002758">
    <property type="term" value="P:innate immune response-activating signaling pathway"/>
    <property type="evidence" value="ECO:0007669"/>
    <property type="project" value="UniProtKB-ARBA"/>
</dbReference>
<evidence type="ECO:0000313" key="12">
    <source>
        <dbReference type="Proteomes" id="UP001497457"/>
    </source>
</evidence>
<dbReference type="InterPro" id="IPR058922">
    <property type="entry name" value="WHD_DRP"/>
</dbReference>
<evidence type="ECO:0000256" key="4">
    <source>
        <dbReference type="ARBA" id="ARBA00022741"/>
    </source>
</evidence>
<dbReference type="Gene3D" id="1.10.8.430">
    <property type="entry name" value="Helical domain of apoptotic protease-activating factors"/>
    <property type="match status" value="1"/>
</dbReference>
<dbReference type="PRINTS" id="PR00364">
    <property type="entry name" value="DISEASERSIST"/>
</dbReference>
<evidence type="ECO:0000259" key="7">
    <source>
        <dbReference type="Pfam" id="PF00931"/>
    </source>
</evidence>
<dbReference type="Pfam" id="PF18052">
    <property type="entry name" value="Rx_N"/>
    <property type="match status" value="1"/>
</dbReference>
<dbReference type="InterPro" id="IPR036388">
    <property type="entry name" value="WH-like_DNA-bd_sf"/>
</dbReference>
<dbReference type="Gene3D" id="1.20.5.4130">
    <property type="match status" value="1"/>
</dbReference>
<evidence type="ECO:0000256" key="3">
    <source>
        <dbReference type="ARBA" id="ARBA00022737"/>
    </source>
</evidence>
<organism evidence="11 12">
    <name type="scientific">Urochloa decumbens</name>
    <dbReference type="NCBI Taxonomy" id="240449"/>
    <lineage>
        <taxon>Eukaryota</taxon>
        <taxon>Viridiplantae</taxon>
        <taxon>Streptophyta</taxon>
        <taxon>Embryophyta</taxon>
        <taxon>Tracheophyta</taxon>
        <taxon>Spermatophyta</taxon>
        <taxon>Magnoliopsida</taxon>
        <taxon>Liliopsida</taxon>
        <taxon>Poales</taxon>
        <taxon>Poaceae</taxon>
        <taxon>PACMAD clade</taxon>
        <taxon>Panicoideae</taxon>
        <taxon>Panicodae</taxon>
        <taxon>Paniceae</taxon>
        <taxon>Melinidinae</taxon>
        <taxon>Urochloa</taxon>
    </lineage>
</organism>
<evidence type="ECO:0000259" key="10">
    <source>
        <dbReference type="Pfam" id="PF25019"/>
    </source>
</evidence>
<dbReference type="AlphaFoldDB" id="A0ABC9CL00"/>
<keyword evidence="3" id="KW-0677">Repeat</keyword>
<dbReference type="InterPro" id="IPR027417">
    <property type="entry name" value="P-loop_NTPase"/>
</dbReference>
<keyword evidence="6" id="KW-0067">ATP-binding</keyword>
<dbReference type="InterPro" id="IPR002182">
    <property type="entry name" value="NB-ARC"/>
</dbReference>
<dbReference type="InterPro" id="IPR041118">
    <property type="entry name" value="Rx_N"/>
</dbReference>
<dbReference type="PANTHER" id="PTHR36766">
    <property type="entry name" value="PLANT BROAD-SPECTRUM MILDEW RESISTANCE PROTEIN RPW8"/>
    <property type="match status" value="1"/>
</dbReference>
<keyword evidence="5" id="KW-0611">Plant defense</keyword>
<dbReference type="Gene3D" id="3.40.50.300">
    <property type="entry name" value="P-loop containing nucleotide triphosphate hydrolases"/>
    <property type="match status" value="1"/>
</dbReference>
<dbReference type="Proteomes" id="UP001497457">
    <property type="component" value="Chromosome 3rd"/>
</dbReference>
<dbReference type="GO" id="GO:0042742">
    <property type="term" value="P:defense response to bacterium"/>
    <property type="evidence" value="ECO:0007669"/>
    <property type="project" value="UniProtKB-ARBA"/>
</dbReference>
<gene>
    <name evidence="11" type="ORF">URODEC1_LOCUS76205</name>
</gene>
<dbReference type="Pfam" id="PF00931">
    <property type="entry name" value="NB-ARC"/>
    <property type="match status" value="1"/>
</dbReference>
<keyword evidence="4" id="KW-0547">Nucleotide-binding</keyword>
<dbReference type="FunFam" id="1.10.10.10:FF:000322">
    <property type="entry name" value="Probable disease resistance protein At1g63360"/>
    <property type="match status" value="1"/>
</dbReference>
<dbReference type="Gene3D" id="3.80.10.10">
    <property type="entry name" value="Ribonuclease Inhibitor"/>
    <property type="match status" value="2"/>
</dbReference>
<feature type="domain" description="R13L1/DRL21-like LRR repeat region" evidence="10">
    <location>
        <begin position="712"/>
        <end position="845"/>
    </location>
</feature>
<keyword evidence="2" id="KW-0433">Leucine-rich repeat</keyword>
<evidence type="ECO:0000256" key="1">
    <source>
        <dbReference type="ARBA" id="ARBA00008894"/>
    </source>
</evidence>
<evidence type="ECO:0000313" key="11">
    <source>
        <dbReference type="EMBL" id="CAL5021822.1"/>
    </source>
</evidence>
<dbReference type="EMBL" id="OZ075113">
    <property type="protein sequence ID" value="CAL5021822.1"/>
    <property type="molecule type" value="Genomic_DNA"/>
</dbReference>
<dbReference type="SUPFAM" id="SSF52540">
    <property type="entry name" value="P-loop containing nucleoside triphosphate hydrolases"/>
    <property type="match status" value="1"/>
</dbReference>
<proteinExistence type="inferred from homology"/>
<keyword evidence="12" id="KW-1185">Reference proteome</keyword>
<name>A0ABC9CL00_9POAL</name>
<dbReference type="InterPro" id="IPR042197">
    <property type="entry name" value="Apaf_helical"/>
</dbReference>
<dbReference type="GO" id="GO:0009626">
    <property type="term" value="P:plant-type hypersensitive response"/>
    <property type="evidence" value="ECO:0007669"/>
    <property type="project" value="UniProtKB-ARBA"/>
</dbReference>
<dbReference type="GO" id="GO:0005524">
    <property type="term" value="F:ATP binding"/>
    <property type="evidence" value="ECO:0007669"/>
    <property type="project" value="UniProtKB-KW"/>
</dbReference>
<dbReference type="Gene3D" id="1.10.10.10">
    <property type="entry name" value="Winged helix-like DNA-binding domain superfamily/Winged helix DNA-binding domain"/>
    <property type="match status" value="1"/>
</dbReference>
<dbReference type="InterPro" id="IPR032675">
    <property type="entry name" value="LRR_dom_sf"/>
</dbReference>
<evidence type="ECO:0000256" key="6">
    <source>
        <dbReference type="ARBA" id="ARBA00022840"/>
    </source>
</evidence>
<protein>
    <submittedName>
        <fullName evidence="11">Uncharacterized protein</fullName>
    </submittedName>
</protein>
<dbReference type="InterPro" id="IPR056789">
    <property type="entry name" value="LRR_R13L1-DRL21"/>
</dbReference>
<feature type="domain" description="Disease resistance N-terminal" evidence="8">
    <location>
        <begin position="43"/>
        <end position="107"/>
    </location>
</feature>
<comment type="similarity">
    <text evidence="1">Belongs to the disease resistance NB-LRR family.</text>
</comment>
<dbReference type="SUPFAM" id="SSF52058">
    <property type="entry name" value="L domain-like"/>
    <property type="match status" value="1"/>
</dbReference>
<sequence>MAGTAFVAAAAGWLVSPFLDSLSGRIRSCADDLFRYLPSGSASADLERLEYYLLHLRTSASAVEHARRRPPHDSNTALLAWLNRLKDAADDAEDILDEIRYRSLAASLAESSPDLGSILDAPGAVCSRLVSVCSDDHPFKRLPSVLDKLAAACADYSGIASFLGIDGADSPQHGSRLARNSSSIMPAGDKFFGRRRELAVLVETLVGCSGSAHLGNQSVPVVAIVGDGGIGKTTLAQMAFNNAIVQKHFHSLMWVCASSHVDDVSLTREILQAATDWKVDYDRIVSFDGLQTLLISAVVERRFLLILDDVWDDKEMSMREGDRWKRLLAPLQRGKQGSRIIVTTRMKAVADMLGVRIPMMLGGLGPEENWLLLKKCALGSKDSHEHLHLHEIGREIALNLNGSPLAAKHIGWMLSNTRNASDWNKILEADIHGDIVSELLLSYYHLPQHLQYCFAYCSIFPKNWKFERKKLVRMWIAQGFIQTEAGKQSERNWSMEDLGIEYFKQLLARSFFHPLTQGNRTHYVMHDLIHDLAQKVSHCDCARVEGNTDKSVPSTVRHVSVSSHFLPHLKKQCDLRRLRTLVVYKDSSMTPNTIPDEFLAEVKNVRVLDLTGCLMPELPEAVSCLIHLRYIALPDTIKTLPESVSKLLHLQTLDIPKKCQLDRLPEGMHRLVSLRHLGVDLKYIAMIRGIGSLVKLQGSIEFHVKRENGHTLEELKDMKNLHGLLHIKNLENVRSKEEACNAQLSDKKYLKILKLEWSSADSAFGPSTMDTQVLEGLEHNRSLEELHIKRYKGESSPRWLKVNILEVKKFPPQLKSLYLTNCRRWKLLPPLGHLPYLKVLHLKEMCSVTEIGPEFYGDGKGTFPQLKDLEFDDMPSLVSWIGKKCDPFFPCLQKLKILNCPKLIKVPLLPPTTKCVTVERSQNISNLKLNPYGSSKSGKFVLEISSASILSEGFLHQKHLEATEVLNIRGCWGLELAEGFQLLTSLRKLRLSQCSMDCEQLSLCLEHLTGLASLDIVDCQNITSFLLPVGSRHFKTLQALCFQDCQMLSSLANLGSFVDLKSLIIERCIGVTTQSLPAELKDMRSLNKLSISHCPEFQSLPNNMPLSLEFLHLIGCHAVLTQWLRKRQGPEWERLPLSQITLY</sequence>
<dbReference type="Pfam" id="PF25019">
    <property type="entry name" value="LRR_R13L1-DRL21"/>
    <property type="match status" value="1"/>
</dbReference>
<feature type="domain" description="Disease resistance protein winged helix" evidence="9">
    <location>
        <begin position="459"/>
        <end position="533"/>
    </location>
</feature>
<reference evidence="12" key="1">
    <citation type="submission" date="2024-06" db="EMBL/GenBank/DDBJ databases">
        <authorList>
            <person name="Ryan C."/>
        </authorList>
    </citation>
    <scope>NUCLEOTIDE SEQUENCE [LARGE SCALE GENOMIC DNA]</scope>
</reference>
<evidence type="ECO:0000256" key="5">
    <source>
        <dbReference type="ARBA" id="ARBA00022821"/>
    </source>
</evidence>
<feature type="domain" description="NB-ARC" evidence="7">
    <location>
        <begin position="216"/>
        <end position="379"/>
    </location>
</feature>
<accession>A0ABC9CL00</accession>
<dbReference type="Pfam" id="PF23559">
    <property type="entry name" value="WHD_DRP"/>
    <property type="match status" value="1"/>
</dbReference>